<evidence type="ECO:0000256" key="6">
    <source>
        <dbReference type="ARBA" id="ARBA00023315"/>
    </source>
</evidence>
<accession>A0ABV7X2M9</accession>
<sequence length="343" mass="35170">MVDTRFHRFAGPIALGALLVRAGRSELAGALAAPGQVISGVSELELAGPDDLALAAQQGYAEDLRRTGAGVVLVSPALREDVPAGAIAVVLDRPHELFADILDLLYPASTRAVIAAAGRDDLGAPIFERDVTLGANVVIGPGVEIGRGTVIGANTVIGAGVTIGRNCTIAANCTIDCAHLGNDVVLHSGVRIGTEGFGWLDFGRANRKIPQLGRVIVQDRVEIGANSTVDRGALGDTVLGEGTKVDNLVQIGHNCRIGRNCLIAAMSGLSGSTIVEDGVLLGGGVGTSGHLTIGAGSVVHGRAAVTKDWPAGSKLAGAPAQDIRDFWRELAAMRKLSKGEKRG</sequence>
<name>A0ABV7X2M9_9HYPH</name>
<comment type="pathway">
    <text evidence="7">Bacterial outer membrane biogenesis; LPS lipid A biosynthesis.</text>
</comment>
<dbReference type="InterPro" id="IPR011004">
    <property type="entry name" value="Trimer_LpxA-like_sf"/>
</dbReference>
<dbReference type="HAMAP" id="MF_00523">
    <property type="entry name" value="LpxD"/>
    <property type="match status" value="1"/>
</dbReference>
<organism evidence="9 10">
    <name type="scientific">Devosia honganensis</name>
    <dbReference type="NCBI Taxonomy" id="1610527"/>
    <lineage>
        <taxon>Bacteria</taxon>
        <taxon>Pseudomonadati</taxon>
        <taxon>Pseudomonadota</taxon>
        <taxon>Alphaproteobacteria</taxon>
        <taxon>Hyphomicrobiales</taxon>
        <taxon>Devosiaceae</taxon>
        <taxon>Devosia</taxon>
    </lineage>
</organism>
<keyword evidence="6 7" id="KW-0012">Acyltransferase</keyword>
<comment type="caution">
    <text evidence="9">The sequence shown here is derived from an EMBL/GenBank/DDBJ whole genome shotgun (WGS) entry which is preliminary data.</text>
</comment>
<keyword evidence="4 7" id="KW-0677">Repeat</keyword>
<dbReference type="SUPFAM" id="SSF51161">
    <property type="entry name" value="Trimeric LpxA-like enzymes"/>
    <property type="match status" value="1"/>
</dbReference>
<dbReference type="GO" id="GO:0103118">
    <property type="term" value="F:UDP-3-O-[(3R)-3-hydroxyacyl]-glucosamine N-acyltransferase activity"/>
    <property type="evidence" value="ECO:0007669"/>
    <property type="project" value="UniProtKB-EC"/>
</dbReference>
<evidence type="ECO:0000256" key="7">
    <source>
        <dbReference type="HAMAP-Rule" id="MF_00523"/>
    </source>
</evidence>
<dbReference type="PANTHER" id="PTHR43378">
    <property type="entry name" value="UDP-3-O-ACYLGLUCOSAMINE N-ACYLTRANSFERASE"/>
    <property type="match status" value="1"/>
</dbReference>
<protein>
    <recommendedName>
        <fullName evidence="7">UDP-3-O-acylglucosamine N-acyltransferase</fullName>
        <ecNumber evidence="7">2.3.1.191</ecNumber>
    </recommendedName>
</protein>
<keyword evidence="5 7" id="KW-0443">Lipid metabolism</keyword>
<dbReference type="InterPro" id="IPR007691">
    <property type="entry name" value="LpxD"/>
</dbReference>
<keyword evidence="1 7" id="KW-0444">Lipid biosynthesis</keyword>
<dbReference type="Gene3D" id="2.160.10.10">
    <property type="entry name" value="Hexapeptide repeat proteins"/>
    <property type="match status" value="1"/>
</dbReference>
<dbReference type="CDD" id="cd03352">
    <property type="entry name" value="LbH_LpxD"/>
    <property type="match status" value="1"/>
</dbReference>
<feature type="domain" description="UDP-3-O-[3-hydroxymyristoyl] glucosamine N-acyltransferase non-repeat region" evidence="8">
    <location>
        <begin position="37"/>
        <end position="103"/>
    </location>
</feature>
<keyword evidence="3 7" id="KW-0808">Transferase</keyword>
<comment type="function">
    <text evidence="7">Catalyzes the N-acylation of UDP-3-O-acylglucosamine using 3-hydroxyacyl-ACP as the acyl donor. Is involved in the biosynthesis of lipid A, a phosphorylated glycolipid that anchors the lipopolysaccharide to the outer membrane of the cell.</text>
</comment>
<dbReference type="InterPro" id="IPR018357">
    <property type="entry name" value="Hexapep_transf_CS"/>
</dbReference>
<comment type="catalytic activity">
    <reaction evidence="7">
        <text>a UDP-3-O-[(3R)-3-hydroxyacyl]-alpha-D-glucosamine + a (3R)-hydroxyacyl-[ACP] = a UDP-2-N,3-O-bis[(3R)-3-hydroxyacyl]-alpha-D-glucosamine + holo-[ACP] + H(+)</text>
        <dbReference type="Rhea" id="RHEA:53836"/>
        <dbReference type="Rhea" id="RHEA-COMP:9685"/>
        <dbReference type="Rhea" id="RHEA-COMP:9945"/>
        <dbReference type="ChEBI" id="CHEBI:15378"/>
        <dbReference type="ChEBI" id="CHEBI:64479"/>
        <dbReference type="ChEBI" id="CHEBI:78827"/>
        <dbReference type="ChEBI" id="CHEBI:137740"/>
        <dbReference type="ChEBI" id="CHEBI:137748"/>
        <dbReference type="EC" id="2.3.1.191"/>
    </reaction>
</comment>
<dbReference type="InterPro" id="IPR020573">
    <property type="entry name" value="UDP_GlcNAc_AcTrfase_non-rep"/>
</dbReference>
<evidence type="ECO:0000256" key="3">
    <source>
        <dbReference type="ARBA" id="ARBA00022679"/>
    </source>
</evidence>
<dbReference type="Gene3D" id="3.40.1390.10">
    <property type="entry name" value="MurE/MurF, N-terminal domain"/>
    <property type="match status" value="1"/>
</dbReference>
<dbReference type="Pfam" id="PF00132">
    <property type="entry name" value="Hexapep"/>
    <property type="match status" value="2"/>
</dbReference>
<dbReference type="NCBIfam" id="TIGR01853">
    <property type="entry name" value="lipid_A_lpxD"/>
    <property type="match status" value="1"/>
</dbReference>
<evidence type="ECO:0000259" key="8">
    <source>
        <dbReference type="Pfam" id="PF04613"/>
    </source>
</evidence>
<evidence type="ECO:0000313" key="10">
    <source>
        <dbReference type="Proteomes" id="UP001595613"/>
    </source>
</evidence>
<dbReference type="EMBL" id="JBHRYD010000013">
    <property type="protein sequence ID" value="MFC3705822.1"/>
    <property type="molecule type" value="Genomic_DNA"/>
</dbReference>
<evidence type="ECO:0000313" key="9">
    <source>
        <dbReference type="EMBL" id="MFC3705822.1"/>
    </source>
</evidence>
<comment type="similarity">
    <text evidence="7">Belongs to the transferase hexapeptide repeat family. LpxD subfamily.</text>
</comment>
<reference evidence="10" key="1">
    <citation type="journal article" date="2019" name="Int. J. Syst. Evol. Microbiol.">
        <title>The Global Catalogue of Microorganisms (GCM) 10K type strain sequencing project: providing services to taxonomists for standard genome sequencing and annotation.</title>
        <authorList>
            <consortium name="The Broad Institute Genomics Platform"/>
            <consortium name="The Broad Institute Genome Sequencing Center for Infectious Disease"/>
            <person name="Wu L."/>
            <person name="Ma J."/>
        </authorList>
    </citation>
    <scope>NUCLEOTIDE SEQUENCE [LARGE SCALE GENOMIC DNA]</scope>
    <source>
        <strain evidence="10">KCTC 42281</strain>
    </source>
</reference>
<dbReference type="RefSeq" id="WP_380097775.1">
    <property type="nucleotide sequence ID" value="NZ_JBHRYD010000013.1"/>
</dbReference>
<dbReference type="PANTHER" id="PTHR43378:SF2">
    <property type="entry name" value="UDP-3-O-ACYLGLUCOSAMINE N-ACYLTRANSFERASE 1, MITOCHONDRIAL-RELATED"/>
    <property type="match status" value="1"/>
</dbReference>
<evidence type="ECO:0000256" key="4">
    <source>
        <dbReference type="ARBA" id="ARBA00022737"/>
    </source>
</evidence>
<dbReference type="PROSITE" id="PS00101">
    <property type="entry name" value="HEXAPEP_TRANSFERASES"/>
    <property type="match status" value="1"/>
</dbReference>
<comment type="subunit">
    <text evidence="7">Homotrimer.</text>
</comment>
<keyword evidence="10" id="KW-1185">Reference proteome</keyword>
<gene>
    <name evidence="7 9" type="primary">lpxD</name>
    <name evidence="9" type="ORF">ACFOOL_13765</name>
</gene>
<dbReference type="NCBIfam" id="NF002060">
    <property type="entry name" value="PRK00892.1"/>
    <property type="match status" value="1"/>
</dbReference>
<evidence type="ECO:0000256" key="5">
    <source>
        <dbReference type="ARBA" id="ARBA00023098"/>
    </source>
</evidence>
<evidence type="ECO:0000256" key="1">
    <source>
        <dbReference type="ARBA" id="ARBA00022516"/>
    </source>
</evidence>
<evidence type="ECO:0000256" key="2">
    <source>
        <dbReference type="ARBA" id="ARBA00022556"/>
    </source>
</evidence>
<proteinExistence type="inferred from homology"/>
<dbReference type="Pfam" id="PF04613">
    <property type="entry name" value="LpxD"/>
    <property type="match status" value="1"/>
</dbReference>
<dbReference type="Proteomes" id="UP001595613">
    <property type="component" value="Unassembled WGS sequence"/>
</dbReference>
<feature type="active site" description="Proton acceptor" evidence="7">
    <location>
        <position position="253"/>
    </location>
</feature>
<dbReference type="EC" id="2.3.1.191" evidence="7"/>
<keyword evidence="2 7" id="KW-0441">Lipid A biosynthesis</keyword>
<dbReference type="InterPro" id="IPR001451">
    <property type="entry name" value="Hexapep"/>
</dbReference>